<keyword evidence="1" id="KW-0732">Signal</keyword>
<dbReference type="GO" id="GO:0004622">
    <property type="term" value="F:phosphatidylcholine lysophospholipase activity"/>
    <property type="evidence" value="ECO:0007669"/>
    <property type="project" value="TreeGrafter"/>
</dbReference>
<accession>A0A9W7GEX0</accession>
<evidence type="ECO:0000313" key="4">
    <source>
        <dbReference type="Proteomes" id="UP001165065"/>
    </source>
</evidence>
<keyword evidence="4" id="KW-1185">Reference proteome</keyword>
<organism evidence="3 4">
    <name type="scientific">Triparma columacea</name>
    <dbReference type="NCBI Taxonomy" id="722753"/>
    <lineage>
        <taxon>Eukaryota</taxon>
        <taxon>Sar</taxon>
        <taxon>Stramenopiles</taxon>
        <taxon>Ochrophyta</taxon>
        <taxon>Bolidophyceae</taxon>
        <taxon>Parmales</taxon>
        <taxon>Triparmaceae</taxon>
        <taxon>Triparma</taxon>
    </lineage>
</organism>
<name>A0A9W7GEX0_9STRA</name>
<dbReference type="InterPro" id="IPR051532">
    <property type="entry name" value="Ester_Hydrolysis_Enzymes"/>
</dbReference>
<gene>
    <name evidence="3" type="ORF">TrCOL_g9237</name>
</gene>
<dbReference type="Gene3D" id="3.40.50.1110">
    <property type="entry name" value="SGNH hydrolase"/>
    <property type="match status" value="1"/>
</dbReference>
<dbReference type="PANTHER" id="PTHR30383:SF5">
    <property type="entry name" value="SGNH HYDROLASE-TYPE ESTERASE DOMAIN-CONTAINING PROTEIN"/>
    <property type="match status" value="1"/>
</dbReference>
<evidence type="ECO:0000313" key="3">
    <source>
        <dbReference type="EMBL" id="GMI44092.1"/>
    </source>
</evidence>
<dbReference type="InterPro" id="IPR013830">
    <property type="entry name" value="SGNH_hydro"/>
</dbReference>
<dbReference type="EMBL" id="BRYA01001469">
    <property type="protein sequence ID" value="GMI44092.1"/>
    <property type="molecule type" value="Genomic_DNA"/>
</dbReference>
<feature type="domain" description="SGNH hydrolase-type esterase" evidence="2">
    <location>
        <begin position="28"/>
        <end position="215"/>
    </location>
</feature>
<dbReference type="AlphaFoldDB" id="A0A9W7GEX0"/>
<protein>
    <recommendedName>
        <fullName evidence="2">SGNH hydrolase-type esterase domain-containing protein</fullName>
    </recommendedName>
</protein>
<dbReference type="PANTHER" id="PTHR30383">
    <property type="entry name" value="THIOESTERASE 1/PROTEASE 1/LYSOPHOSPHOLIPASE L1"/>
    <property type="match status" value="1"/>
</dbReference>
<feature type="chain" id="PRO_5040818305" description="SGNH hydrolase-type esterase domain-containing protein" evidence="1">
    <location>
        <begin position="23"/>
        <end position="229"/>
    </location>
</feature>
<evidence type="ECO:0000259" key="2">
    <source>
        <dbReference type="Pfam" id="PF13472"/>
    </source>
</evidence>
<evidence type="ECO:0000256" key="1">
    <source>
        <dbReference type="SAM" id="SignalP"/>
    </source>
</evidence>
<dbReference type="InterPro" id="IPR036514">
    <property type="entry name" value="SGNH_hydro_sf"/>
</dbReference>
<dbReference type="OrthoDB" id="2119228at2759"/>
<feature type="signal peptide" evidence="1">
    <location>
        <begin position="1"/>
        <end position="22"/>
    </location>
</feature>
<dbReference type="Proteomes" id="UP001165065">
    <property type="component" value="Unassembled WGS sequence"/>
</dbReference>
<dbReference type="Pfam" id="PF13472">
    <property type="entry name" value="Lipase_GDSL_2"/>
    <property type="match status" value="1"/>
</dbReference>
<sequence length="229" mass="25057">MKCVSSMFLGSLLAISVPAVAAKDVIACVGDSITFGSTASDHETTSYPPNLSRMLAGTMDVMNFGVSGATMMKGGDLPYWEQQEYKNALASNPSVVVIQLGTNDAKNYQWDENAYVEDYQAMIDSFASLAVPPDIFISIPPPLYEDNVYEMMQPIINVELPSILHDLAEKNMIKRKVKGIVDVFNQLGGAELDNYEFFCDLQSCDACHPSDAGYTVLATAVYKAIFMDK</sequence>
<comment type="caution">
    <text evidence="3">The sequence shown here is derived from an EMBL/GenBank/DDBJ whole genome shotgun (WGS) entry which is preliminary data.</text>
</comment>
<proteinExistence type="predicted"/>
<dbReference type="SUPFAM" id="SSF52266">
    <property type="entry name" value="SGNH hydrolase"/>
    <property type="match status" value="1"/>
</dbReference>
<reference evidence="4" key="1">
    <citation type="journal article" date="2023" name="Commun. Biol.">
        <title>Genome analysis of Parmales, the sister group of diatoms, reveals the evolutionary specialization of diatoms from phago-mixotrophs to photoautotrophs.</title>
        <authorList>
            <person name="Ban H."/>
            <person name="Sato S."/>
            <person name="Yoshikawa S."/>
            <person name="Yamada K."/>
            <person name="Nakamura Y."/>
            <person name="Ichinomiya M."/>
            <person name="Sato N."/>
            <person name="Blanc-Mathieu R."/>
            <person name="Endo H."/>
            <person name="Kuwata A."/>
            <person name="Ogata H."/>
        </authorList>
    </citation>
    <scope>NUCLEOTIDE SEQUENCE [LARGE SCALE GENOMIC DNA]</scope>
</reference>